<evidence type="ECO:0000256" key="1">
    <source>
        <dbReference type="SAM" id="MobiDB-lite"/>
    </source>
</evidence>
<dbReference type="InterPro" id="IPR045361">
    <property type="entry name" value="CIS_tube_prot_N"/>
</dbReference>
<dbReference type="EMBL" id="VTOW01000001">
    <property type="protein sequence ID" value="NKE69585.1"/>
    <property type="molecule type" value="Genomic_DNA"/>
</dbReference>
<protein>
    <recommendedName>
        <fullName evidence="2">Contractile injection system tube protein N-terminal domain-containing protein</fullName>
    </recommendedName>
</protein>
<proteinExistence type="predicted"/>
<dbReference type="Proteomes" id="UP000534783">
    <property type="component" value="Unassembled WGS sequence"/>
</dbReference>
<evidence type="ECO:0000259" key="2">
    <source>
        <dbReference type="Pfam" id="PF19266"/>
    </source>
</evidence>
<evidence type="ECO:0000313" key="4">
    <source>
        <dbReference type="Proteomes" id="UP000534783"/>
    </source>
</evidence>
<sequence>MANGFSNQPKVLKGAFVDSNLLAFPPLIVPFQFNPETITRRKGISVTAPPSRRGREEEASESESLGEAQTVHTNPESLSLDIRLDATDALEKGDPIAGEFGVLPALSALEMMVIPRSESVFAGLLGLSADFGFGDRQSPPVVIFIWGRQRINAVRITDLNIQETEYNPNLNPVRVTVGVSLQVIGGRNPFNIFTQAQRELLAALNLANAPDLAKSIINI</sequence>
<accession>A0A7X6DLV9</accession>
<gene>
    <name evidence="3" type="ORF">MNODULE_02310</name>
</gene>
<dbReference type="Pfam" id="PF19266">
    <property type="entry name" value="CIS_tube"/>
    <property type="match status" value="1"/>
</dbReference>
<dbReference type="AlphaFoldDB" id="A0A7X6DLV9"/>
<reference evidence="3 4" key="1">
    <citation type="journal article" date="2020" name="Nature">
        <title>Bacterial chemolithoautotrophy via manganese oxidation.</title>
        <authorList>
            <person name="Yu H."/>
            <person name="Leadbetter J.R."/>
        </authorList>
    </citation>
    <scope>NUCLEOTIDE SEQUENCE [LARGE SCALE GENOMIC DNA]</scope>
    <source>
        <strain evidence="3 4">Mn-1</strain>
    </source>
</reference>
<name>A0A7X6DLV9_9BACT</name>
<comment type="caution">
    <text evidence="3">The sequence shown here is derived from an EMBL/GenBank/DDBJ whole genome shotgun (WGS) entry which is preliminary data.</text>
</comment>
<organism evidence="3 4">
    <name type="scientific">Candidatus Manganitrophus noduliformans</name>
    <dbReference type="NCBI Taxonomy" id="2606439"/>
    <lineage>
        <taxon>Bacteria</taxon>
        <taxon>Pseudomonadati</taxon>
        <taxon>Nitrospirota</taxon>
        <taxon>Nitrospiria</taxon>
        <taxon>Candidatus Troglogloeales</taxon>
        <taxon>Candidatus Manganitrophaceae</taxon>
        <taxon>Candidatus Manganitrophus</taxon>
    </lineage>
</organism>
<evidence type="ECO:0000313" key="3">
    <source>
        <dbReference type="EMBL" id="NKE69585.1"/>
    </source>
</evidence>
<dbReference type="RefSeq" id="WP_168057880.1">
    <property type="nucleotide sequence ID" value="NZ_VTOW01000001.1"/>
</dbReference>
<feature type="domain" description="Contractile injection system tube protein N-terminal" evidence="2">
    <location>
        <begin position="30"/>
        <end position="182"/>
    </location>
</feature>
<feature type="region of interest" description="Disordered" evidence="1">
    <location>
        <begin position="42"/>
        <end position="72"/>
    </location>
</feature>
<keyword evidence="4" id="KW-1185">Reference proteome</keyword>